<evidence type="ECO:0000256" key="3">
    <source>
        <dbReference type="ARBA" id="ARBA00022833"/>
    </source>
</evidence>
<proteinExistence type="predicted"/>
<evidence type="ECO:0000256" key="6">
    <source>
        <dbReference type="SAM" id="Coils"/>
    </source>
</evidence>
<dbReference type="AlphaFoldDB" id="A0AAV1L5I9"/>
<dbReference type="Pfam" id="PF05485">
    <property type="entry name" value="THAP"/>
    <property type="match status" value="1"/>
</dbReference>
<gene>
    <name evidence="8" type="ORF">PARMNEM_LOCUS10890</name>
</gene>
<dbReference type="Pfam" id="PF21787">
    <property type="entry name" value="TNP-like_RNaseH_N"/>
    <property type="match status" value="1"/>
</dbReference>
<comment type="caution">
    <text evidence="8">The sequence shown here is derived from an EMBL/GenBank/DDBJ whole genome shotgun (WGS) entry which is preliminary data.</text>
</comment>
<dbReference type="SMART" id="SM00692">
    <property type="entry name" value="DM3"/>
    <property type="match status" value="1"/>
</dbReference>
<evidence type="ECO:0000256" key="5">
    <source>
        <dbReference type="PROSITE-ProRule" id="PRU00309"/>
    </source>
</evidence>
<dbReference type="GO" id="GO:0003677">
    <property type="term" value="F:DNA binding"/>
    <property type="evidence" value="ECO:0007669"/>
    <property type="project" value="UniProtKB-UniRule"/>
</dbReference>
<evidence type="ECO:0000313" key="8">
    <source>
        <dbReference type="EMBL" id="CAK1590541.1"/>
    </source>
</evidence>
<reference evidence="8 9" key="1">
    <citation type="submission" date="2023-11" db="EMBL/GenBank/DDBJ databases">
        <authorList>
            <person name="Hedman E."/>
            <person name="Englund M."/>
            <person name="Stromberg M."/>
            <person name="Nyberg Akerstrom W."/>
            <person name="Nylinder S."/>
            <person name="Jareborg N."/>
            <person name="Kallberg Y."/>
            <person name="Kronander E."/>
        </authorList>
    </citation>
    <scope>NUCLEOTIDE SEQUENCE [LARGE SCALE GENOMIC DNA]</scope>
</reference>
<dbReference type="GO" id="GO:0008270">
    <property type="term" value="F:zinc ion binding"/>
    <property type="evidence" value="ECO:0007669"/>
    <property type="project" value="UniProtKB-KW"/>
</dbReference>
<dbReference type="SMART" id="SM00980">
    <property type="entry name" value="THAP"/>
    <property type="match status" value="1"/>
</dbReference>
<dbReference type="Proteomes" id="UP001314205">
    <property type="component" value="Unassembled WGS sequence"/>
</dbReference>
<keyword evidence="6" id="KW-0175">Coiled coil</keyword>
<feature type="domain" description="THAP-type" evidence="7">
    <location>
        <begin position="1"/>
        <end position="84"/>
    </location>
</feature>
<evidence type="ECO:0000313" key="9">
    <source>
        <dbReference type="Proteomes" id="UP001314205"/>
    </source>
</evidence>
<dbReference type="InterPro" id="IPR048365">
    <property type="entry name" value="TNP-like_RNaseH_N"/>
</dbReference>
<protein>
    <recommendedName>
        <fullName evidence="7">THAP-type domain-containing protein</fullName>
    </recommendedName>
</protein>
<evidence type="ECO:0000259" key="7">
    <source>
        <dbReference type="PROSITE" id="PS50950"/>
    </source>
</evidence>
<dbReference type="PROSITE" id="PS50950">
    <property type="entry name" value="ZF_THAP"/>
    <property type="match status" value="1"/>
</dbReference>
<keyword evidence="3" id="KW-0862">Zinc</keyword>
<name>A0AAV1L5I9_9NEOP</name>
<dbReference type="Pfam" id="PF21789">
    <property type="entry name" value="TNP-like_RNaseH_C"/>
    <property type="match status" value="1"/>
</dbReference>
<organism evidence="8 9">
    <name type="scientific">Parnassius mnemosyne</name>
    <name type="common">clouded apollo</name>
    <dbReference type="NCBI Taxonomy" id="213953"/>
    <lineage>
        <taxon>Eukaryota</taxon>
        <taxon>Metazoa</taxon>
        <taxon>Ecdysozoa</taxon>
        <taxon>Arthropoda</taxon>
        <taxon>Hexapoda</taxon>
        <taxon>Insecta</taxon>
        <taxon>Pterygota</taxon>
        <taxon>Neoptera</taxon>
        <taxon>Endopterygota</taxon>
        <taxon>Lepidoptera</taxon>
        <taxon>Glossata</taxon>
        <taxon>Ditrysia</taxon>
        <taxon>Papilionoidea</taxon>
        <taxon>Papilionidae</taxon>
        <taxon>Parnassiinae</taxon>
        <taxon>Parnassini</taxon>
        <taxon>Parnassius</taxon>
        <taxon>Driopa</taxon>
    </lineage>
</organism>
<dbReference type="InterPro" id="IPR048366">
    <property type="entry name" value="TNP-like_GBD"/>
</dbReference>
<sequence length="882" mass="101200">MPRNICCVPGCQVVAEDGVPLHYFPCPEKDAERFHNWVKIIGGAITSLDNTTIRKTHRICRQHFQKEFLYPKNRLCKLAVPSLLLPSADVSAPSPPSISQGAILHCDVTKPITTRTIEYFKPSSSVPFLRRKHFENKVKRLEQTLRQVLKTKQNFRKRYLLAKKIRKTNAFEIVTKKMSSAAKSLFYMQVKGTGKKPRGRRFTLNEKILALSLYKPSPKAYRLLSQLCVLPSRRTLQNILQKVDLKPGINEKIFEHLKKKVSEMPDKHKFCCILFDEMSIATNLSYDRAHDKINGFVDNGSKRQPIFADHVLVFMVRGIVKKYKQPIAYSFCSGTTKSVDLKYQLKNIIEKVQNTGLKVVATVCDQGATNIAALNQLMEETKGNYLRNDEDYEGGFFEVGSVKIMPIYDPPHLMKGVRNNLLNKNLKYVMDGKVRVAKWCHIEDLFKRSPSFWGVKLAHKLTAQHVVPSMIPKMRVKYCTQVFSTSVGVTLGCLAESGCLPKESVDTAHLIMLFDNLFDSVNANYHKEEGKIYRSAVTPNSPHLKFWNKTLPIVRSMKYINNNGKEVTVPSVTSWVKTIEGFKLITNKLRAEGVNSLLLRNLNQDPLENFFGAIRAHGYNNIMPNSAAFESAFKTLLINNITSPHSIQGNCEKDDSICLKSLKSLIYQNCNVEDANDIMEIIDEHLNIDLINTQLILESRSRVHVEKCAAIAYCSGWIATKAKKFIFKKCKTCQNKLTSSNNEDFHNYIIKKEYCGKRWLCYPTRSLFDFFAQVEHITWNILNKYAHVENIVKYIMLIISVHIELNFMKCEKHKENLKKYLVHKSVVFFVITWCKEVSDILNGKSYYNLCNDSGENVSIFLRAREHYNKTKGAKREAQRRRN</sequence>
<keyword evidence="4 5" id="KW-0238">DNA-binding</keyword>
<dbReference type="PANTHER" id="PTHR47577:SF2">
    <property type="entry name" value="THAP DOMAIN CONTAINING 9"/>
    <property type="match status" value="1"/>
</dbReference>
<keyword evidence="1" id="KW-0479">Metal-binding</keyword>
<dbReference type="InterPro" id="IPR048367">
    <property type="entry name" value="TNP-like_RNaseH_C"/>
</dbReference>
<evidence type="ECO:0000256" key="2">
    <source>
        <dbReference type="ARBA" id="ARBA00022771"/>
    </source>
</evidence>
<evidence type="ECO:0000256" key="1">
    <source>
        <dbReference type="ARBA" id="ARBA00022723"/>
    </source>
</evidence>
<accession>A0AAV1L5I9</accession>
<keyword evidence="2 5" id="KW-0863">Zinc-finger</keyword>
<dbReference type="PANTHER" id="PTHR47577">
    <property type="entry name" value="THAP DOMAIN-CONTAINING PROTEIN 6"/>
    <property type="match status" value="1"/>
</dbReference>
<keyword evidence="9" id="KW-1185">Reference proteome</keyword>
<dbReference type="SUPFAM" id="SSF57716">
    <property type="entry name" value="Glucocorticoid receptor-like (DNA-binding domain)"/>
    <property type="match status" value="1"/>
</dbReference>
<dbReference type="Pfam" id="PF21788">
    <property type="entry name" value="TNP-like_GBD"/>
    <property type="match status" value="1"/>
</dbReference>
<dbReference type="EMBL" id="CAVLGL010000085">
    <property type="protein sequence ID" value="CAK1590541.1"/>
    <property type="molecule type" value="Genomic_DNA"/>
</dbReference>
<dbReference type="InterPro" id="IPR006612">
    <property type="entry name" value="THAP_Znf"/>
</dbReference>
<evidence type="ECO:0000256" key="4">
    <source>
        <dbReference type="ARBA" id="ARBA00023125"/>
    </source>
</evidence>
<feature type="coiled-coil region" evidence="6">
    <location>
        <begin position="131"/>
        <end position="158"/>
    </location>
</feature>